<feature type="region of interest" description="Disordered" evidence="1">
    <location>
        <begin position="45"/>
        <end position="85"/>
    </location>
</feature>
<dbReference type="EMBL" id="CP014782">
    <property type="protein sequence ID" value="AQS37654.1"/>
    <property type="molecule type" value="Genomic_DNA"/>
</dbReference>
<dbReference type="KEGG" id="spsw:Sps_02500"/>
<keyword evidence="2" id="KW-0472">Membrane</keyword>
<feature type="compositionally biased region" description="Polar residues" evidence="1">
    <location>
        <begin position="1"/>
        <end position="21"/>
    </location>
</feature>
<keyword evidence="2" id="KW-1133">Transmembrane helix</keyword>
<dbReference type="RefSeq" id="WP_077752794.1">
    <property type="nucleotide sequence ID" value="NZ_CP014782.1"/>
</dbReference>
<dbReference type="STRING" id="225848.Sps_02500"/>
<evidence type="ECO:0000313" key="4">
    <source>
        <dbReference type="Proteomes" id="UP000189545"/>
    </source>
</evidence>
<organism evidence="3 4">
    <name type="scientific">Shewanella psychrophila</name>
    <dbReference type="NCBI Taxonomy" id="225848"/>
    <lineage>
        <taxon>Bacteria</taxon>
        <taxon>Pseudomonadati</taxon>
        <taxon>Pseudomonadota</taxon>
        <taxon>Gammaproteobacteria</taxon>
        <taxon>Alteromonadales</taxon>
        <taxon>Shewanellaceae</taxon>
        <taxon>Shewanella</taxon>
    </lineage>
</organism>
<feature type="region of interest" description="Disordered" evidence="1">
    <location>
        <begin position="529"/>
        <end position="569"/>
    </location>
</feature>
<dbReference type="OrthoDB" id="7069442at2"/>
<proteinExistence type="predicted"/>
<feature type="compositionally biased region" description="Polar residues" evidence="1">
    <location>
        <begin position="529"/>
        <end position="547"/>
    </location>
</feature>
<evidence type="ECO:0000313" key="3">
    <source>
        <dbReference type="EMBL" id="AQS37654.1"/>
    </source>
</evidence>
<feature type="region of interest" description="Disordered" evidence="1">
    <location>
        <begin position="141"/>
        <end position="180"/>
    </location>
</feature>
<feature type="compositionally biased region" description="Polar residues" evidence="1">
    <location>
        <begin position="554"/>
        <end position="566"/>
    </location>
</feature>
<gene>
    <name evidence="3" type="ORF">Sps_02500</name>
</gene>
<keyword evidence="4" id="KW-1185">Reference proteome</keyword>
<feature type="transmembrane region" description="Helical" evidence="2">
    <location>
        <begin position="88"/>
        <end position="106"/>
    </location>
</feature>
<keyword evidence="2" id="KW-0812">Transmembrane</keyword>
<feature type="compositionally biased region" description="Basic and acidic residues" evidence="1">
    <location>
        <begin position="141"/>
        <end position="156"/>
    </location>
</feature>
<evidence type="ECO:0000256" key="1">
    <source>
        <dbReference type="SAM" id="MobiDB-lite"/>
    </source>
</evidence>
<feature type="region of interest" description="Disordered" evidence="1">
    <location>
        <begin position="1"/>
        <end position="31"/>
    </location>
</feature>
<sequence length="735" mass="79031">MVSTPGLTRSVSLPSQSSLGNETPRGKLTRSASLLEATTPILGAVEPQSPDGITSVPTILGTGGTESRQSKKSSKKSNRVSNDKKAKVHLASIAGAVTLGAVLAPFTGGLSLLPTVFVIMYGNASAITMYGGSEFVVGDKEKKKSESESPKHEDKPVLPPKHLFNAPAPTEPTHESEDVTDVTDVGGRGNTFNHCFNTNNYNSWYIFLDDQGGGLANSETEDMVNTPAESRADEGTQTTNVSLIDRASNSFTDINQVKVDKTLPHVSEKRLEDLRLKHQNSSDPNLAGLSHFLREGGGTADVQMVDIVGRDGVTAYALISTETQAAKGVTDTVATGVPTETQAAKVYTGKKWKVPIPVSVSLTNGAQAGSNYSPGPRYNLDSTHKRKGSNTEQAIGNQVETDTVVTGVPTETQAIKVYTGKKWKVPIPASVSLTNGAQTGSNYSPGPRYNLDSTHKRKGSNTEQAIGSQIETDTVATVAPTETQAAKIQTDIKRGGPIPAPVSLTNGAQMGSNYSQGLRYNIGSMTTHMGGQTNVGNRGATRQVQTGEQRKVTPDNTTKNDITSDSGLAEGKNKVDLDKIGSRFIGKNGGHIQYKVPKFLDRPEAGTFMGSWRPIPEWLRGKTDSFEFKEWRKNDLNAYLQSLNTKVLLSQGAVSMRGQNYLVGPMNNVRERVKERLQIIPKHRLPNYKEMAGLDFKTNSHLNKLARDNGSLIMYVPPVKIDNLVSLSFSSSSSQ</sequence>
<name>A0A1S6HQ87_9GAMM</name>
<dbReference type="AlphaFoldDB" id="A0A1S6HQ87"/>
<reference evidence="3 4" key="1">
    <citation type="submission" date="2016-03" db="EMBL/GenBank/DDBJ databases">
        <title>Complete genome sequence of Shewanella psychrophila WP2, a deep sea bacterium isolated from west Pacific sediment.</title>
        <authorList>
            <person name="Xu G."/>
            <person name="Jian H."/>
        </authorList>
    </citation>
    <scope>NUCLEOTIDE SEQUENCE [LARGE SCALE GENOMIC DNA]</scope>
    <source>
        <strain evidence="3 4">WP2</strain>
    </source>
</reference>
<evidence type="ECO:0000256" key="2">
    <source>
        <dbReference type="SAM" id="Phobius"/>
    </source>
</evidence>
<protein>
    <submittedName>
        <fullName evidence="3">Uncharacterized protein</fullName>
    </submittedName>
</protein>
<accession>A0A1S6HQ87</accession>
<dbReference type="Proteomes" id="UP000189545">
    <property type="component" value="Chromosome"/>
</dbReference>